<dbReference type="InterPro" id="IPR029045">
    <property type="entry name" value="ClpP/crotonase-like_dom_sf"/>
</dbReference>
<evidence type="ECO:0000313" key="1">
    <source>
        <dbReference type="EMBL" id="QGV17533.1"/>
    </source>
</evidence>
<dbReference type="EMBL" id="CP022954">
    <property type="protein sequence ID" value="QGV17533.1"/>
    <property type="molecule type" value="Genomic_DNA"/>
</dbReference>
<dbReference type="AlphaFoldDB" id="A0AAP9KUZ3"/>
<proteinExistence type="predicted"/>
<keyword evidence="1" id="KW-0378">Hydrolase</keyword>
<dbReference type="SUPFAM" id="SSF52096">
    <property type="entry name" value="ClpP/crotonase"/>
    <property type="match status" value="1"/>
</dbReference>
<dbReference type="Pfam" id="PF01972">
    <property type="entry name" value="SDH_protease"/>
    <property type="match status" value="1"/>
</dbReference>
<keyword evidence="1" id="KW-0645">Protease</keyword>
<accession>A0AAP9KUZ3</accession>
<gene>
    <name evidence="1" type="ORF">LCAKO_0997</name>
</gene>
<sequence>MGGGAMQHQGGGSWSSIFDELKSYPSPLDSLRHKYLEDLEKQTNRTIICYYSGWQQGRKNQIDINDSDMEGFMSSINGLDRKKGLSLVLHTPGGDPNAAESIVSYLRSMFDDNIEVIVPHMAMSAGTMISCASKKIWMGKHSSLGPVDPQIGGLPAYNIISEFDEAYRDLQENANNLQYWSLLLGKYPAAYVKFAQDAVQLSGELIESWLSSVMFADDPHPDEKVKAIVKRLNEHTRSKAHARHFNIDLAREIGLKVNALEDDQNLQNSVLSLHHSIMITLQQTNVSKLIESKSSSYIVSDQSRRNP</sequence>
<dbReference type="GO" id="GO:0008233">
    <property type="term" value="F:peptidase activity"/>
    <property type="evidence" value="ECO:0007669"/>
    <property type="project" value="UniProtKB-KW"/>
</dbReference>
<dbReference type="GO" id="GO:0006508">
    <property type="term" value="P:proteolysis"/>
    <property type="evidence" value="ECO:0007669"/>
    <property type="project" value="UniProtKB-KW"/>
</dbReference>
<name>A0AAP9KUZ3_LACPA</name>
<dbReference type="PANTHER" id="PTHR35984">
    <property type="entry name" value="PERIPLASMIC SERINE PROTEASE"/>
    <property type="match status" value="1"/>
</dbReference>
<reference evidence="1 2" key="1">
    <citation type="submission" date="2017-08" db="EMBL/GenBank/DDBJ databases">
        <title>Genome sequence, comparative genomics and functional analysis of the highly adhesive Lactobacillus paracasei Kobulty strain.</title>
        <authorList>
            <person name="Koryszewska-Baginska A."/>
            <person name="Grynberg M."/>
            <person name="Aleksandrzak-Piekarczyk T."/>
        </authorList>
    </citation>
    <scope>NUCLEOTIDE SEQUENCE [LARGE SCALE GENOMIC DNA]</scope>
    <source>
        <strain evidence="1 2">IBB3423</strain>
    </source>
</reference>
<dbReference type="GO" id="GO:0016020">
    <property type="term" value="C:membrane"/>
    <property type="evidence" value="ECO:0007669"/>
    <property type="project" value="InterPro"/>
</dbReference>
<organism evidence="1 2">
    <name type="scientific">Lacticaseibacillus paracasei subsp. paracasei</name>
    <dbReference type="NCBI Taxonomy" id="47714"/>
    <lineage>
        <taxon>Bacteria</taxon>
        <taxon>Bacillati</taxon>
        <taxon>Bacillota</taxon>
        <taxon>Bacilli</taxon>
        <taxon>Lactobacillales</taxon>
        <taxon>Lactobacillaceae</taxon>
        <taxon>Lacticaseibacillus</taxon>
    </lineage>
</organism>
<dbReference type="Gene3D" id="3.90.226.10">
    <property type="entry name" value="2-enoyl-CoA Hydratase, Chain A, domain 1"/>
    <property type="match status" value="1"/>
</dbReference>
<dbReference type="InterPro" id="IPR002825">
    <property type="entry name" value="Pept_S49_ser-pept_pro"/>
</dbReference>
<dbReference type="Proteomes" id="UP000423274">
    <property type="component" value="Chromosome"/>
</dbReference>
<dbReference type="PANTHER" id="PTHR35984:SF1">
    <property type="entry name" value="PERIPLASMIC SERINE PROTEASE"/>
    <property type="match status" value="1"/>
</dbReference>
<evidence type="ECO:0000313" key="2">
    <source>
        <dbReference type="Proteomes" id="UP000423274"/>
    </source>
</evidence>
<protein>
    <submittedName>
        <fullName evidence="1">Periplasmic serine protease</fullName>
    </submittedName>
</protein>